<feature type="region of interest" description="Disordered" evidence="1">
    <location>
        <begin position="62"/>
        <end position="83"/>
    </location>
</feature>
<reference evidence="2" key="1">
    <citation type="submission" date="2020-12" db="EMBL/GenBank/DDBJ databases">
        <title>WGS assembly of Carya illinoinensis cv. Pawnee.</title>
        <authorList>
            <person name="Platts A."/>
            <person name="Shu S."/>
            <person name="Wright S."/>
            <person name="Barry K."/>
            <person name="Edger P."/>
            <person name="Pires J.C."/>
            <person name="Schmutz J."/>
        </authorList>
    </citation>
    <scope>NUCLEOTIDE SEQUENCE</scope>
    <source>
        <tissue evidence="2">Leaf</tissue>
    </source>
</reference>
<name>A0A8T1PDY5_CARIL</name>
<sequence>MWERWLQIEKWRAEKGAKQQCMFVVQRERILLRVSEEVRDHGASFQSHSRRVWFSVGIRKEKAEQPQELNEEERGGRDDRNSRFPRIIETDKLFGVCLIIPGFFPSEMIPAREMP</sequence>
<evidence type="ECO:0000313" key="2">
    <source>
        <dbReference type="EMBL" id="KAG6640268.1"/>
    </source>
</evidence>
<organism evidence="2 3">
    <name type="scientific">Carya illinoinensis</name>
    <name type="common">Pecan</name>
    <dbReference type="NCBI Taxonomy" id="32201"/>
    <lineage>
        <taxon>Eukaryota</taxon>
        <taxon>Viridiplantae</taxon>
        <taxon>Streptophyta</taxon>
        <taxon>Embryophyta</taxon>
        <taxon>Tracheophyta</taxon>
        <taxon>Spermatophyta</taxon>
        <taxon>Magnoliopsida</taxon>
        <taxon>eudicotyledons</taxon>
        <taxon>Gunneridae</taxon>
        <taxon>Pentapetalae</taxon>
        <taxon>rosids</taxon>
        <taxon>fabids</taxon>
        <taxon>Fagales</taxon>
        <taxon>Juglandaceae</taxon>
        <taxon>Carya</taxon>
    </lineage>
</organism>
<proteinExistence type="predicted"/>
<gene>
    <name evidence="2" type="ORF">CIPAW_10G161300</name>
</gene>
<dbReference type="Proteomes" id="UP000811609">
    <property type="component" value="Chromosome 10"/>
</dbReference>
<dbReference type="AlphaFoldDB" id="A0A8T1PDY5"/>
<comment type="caution">
    <text evidence="2">The sequence shown here is derived from an EMBL/GenBank/DDBJ whole genome shotgun (WGS) entry which is preliminary data.</text>
</comment>
<keyword evidence="3" id="KW-1185">Reference proteome</keyword>
<dbReference type="EMBL" id="CM031818">
    <property type="protein sequence ID" value="KAG6640268.1"/>
    <property type="molecule type" value="Genomic_DNA"/>
</dbReference>
<evidence type="ECO:0000313" key="3">
    <source>
        <dbReference type="Proteomes" id="UP000811609"/>
    </source>
</evidence>
<evidence type="ECO:0000256" key="1">
    <source>
        <dbReference type="SAM" id="MobiDB-lite"/>
    </source>
</evidence>
<accession>A0A8T1PDY5</accession>
<protein>
    <submittedName>
        <fullName evidence="2">Uncharacterized protein</fullName>
    </submittedName>
</protein>
<feature type="compositionally biased region" description="Basic and acidic residues" evidence="1">
    <location>
        <begin position="72"/>
        <end position="83"/>
    </location>
</feature>